<keyword evidence="3" id="KW-0804">Transcription</keyword>
<feature type="domain" description="HTH araC/xylS-type" evidence="5">
    <location>
        <begin position="275"/>
        <end position="383"/>
    </location>
</feature>
<dbReference type="SUPFAM" id="SSF46689">
    <property type="entry name" value="Homeodomain-like"/>
    <property type="match status" value="1"/>
</dbReference>
<comment type="caution">
    <text evidence="6">The sequence shown here is derived from an EMBL/GenBank/DDBJ whole genome shotgun (WGS) entry which is preliminary data.</text>
</comment>
<name>A0ABS9BXV0_9BACT</name>
<evidence type="ECO:0000313" key="7">
    <source>
        <dbReference type="Proteomes" id="UP001201449"/>
    </source>
</evidence>
<feature type="transmembrane region" description="Helical" evidence="4">
    <location>
        <begin position="194"/>
        <end position="214"/>
    </location>
</feature>
<accession>A0ABS9BXV0</accession>
<sequence length="385" mass="45041">MEISFDLATFTHLAACVLGVVSGIVLLYQGIKSNPVNLPLAFGQIVLAVAIWVSFLVVSQLLVHWPFMFRTGSFFALLFVPLPFLYVRFYTEKRTWMWYDFLHFVPALVFLVDFWPIFTLSNQEKLALILKDIANENQFAQLRESRFFPPGFHQSFRTILFSVYWLLEMRLMYRWIKAKPNLGFEERIWKNWMFVYLAFQMAIWLPFYLTFLWIDPALTYHMVNTAGAVWLVVSSFLLLLYPSLVYGQANHRAQNKVTKQKPTELEQGTELLKLQEVKSAIETAMEKDALFLKPGYTINDFSRDIGIPVYQISKCISHFEGISFIDFINRKRVEYCAQKLEAGEWRNLKIEALALECGFNNRNSFTNAFKKFKGISPSEFIVRHR</sequence>
<evidence type="ECO:0000256" key="1">
    <source>
        <dbReference type="ARBA" id="ARBA00023015"/>
    </source>
</evidence>
<keyword evidence="1" id="KW-0805">Transcription regulation</keyword>
<dbReference type="EMBL" id="JAKEVZ010000017">
    <property type="protein sequence ID" value="MCF1752891.1"/>
    <property type="molecule type" value="Genomic_DNA"/>
</dbReference>
<dbReference type="PROSITE" id="PS01124">
    <property type="entry name" value="HTH_ARAC_FAMILY_2"/>
    <property type="match status" value="1"/>
</dbReference>
<evidence type="ECO:0000256" key="3">
    <source>
        <dbReference type="ARBA" id="ARBA00023163"/>
    </source>
</evidence>
<organism evidence="6 7">
    <name type="scientific">Mariniradius sediminis</name>
    <dbReference type="NCBI Taxonomy" id="2909237"/>
    <lineage>
        <taxon>Bacteria</taxon>
        <taxon>Pseudomonadati</taxon>
        <taxon>Bacteroidota</taxon>
        <taxon>Cytophagia</taxon>
        <taxon>Cytophagales</taxon>
        <taxon>Cyclobacteriaceae</taxon>
        <taxon>Mariniradius</taxon>
    </lineage>
</organism>
<keyword evidence="7" id="KW-1185">Reference proteome</keyword>
<feature type="transmembrane region" description="Helical" evidence="4">
    <location>
        <begin position="12"/>
        <end position="28"/>
    </location>
</feature>
<keyword evidence="4" id="KW-0812">Transmembrane</keyword>
<evidence type="ECO:0000313" key="6">
    <source>
        <dbReference type="EMBL" id="MCF1752891.1"/>
    </source>
</evidence>
<dbReference type="InterPro" id="IPR009057">
    <property type="entry name" value="Homeodomain-like_sf"/>
</dbReference>
<dbReference type="Pfam" id="PF12833">
    <property type="entry name" value="HTH_18"/>
    <property type="match status" value="1"/>
</dbReference>
<dbReference type="SMART" id="SM00342">
    <property type="entry name" value="HTH_ARAC"/>
    <property type="match status" value="1"/>
</dbReference>
<proteinExistence type="predicted"/>
<feature type="transmembrane region" description="Helical" evidence="4">
    <location>
        <begin position="98"/>
        <end position="118"/>
    </location>
</feature>
<evidence type="ECO:0000256" key="4">
    <source>
        <dbReference type="SAM" id="Phobius"/>
    </source>
</evidence>
<feature type="transmembrane region" description="Helical" evidence="4">
    <location>
        <begin position="155"/>
        <end position="173"/>
    </location>
</feature>
<evidence type="ECO:0000259" key="5">
    <source>
        <dbReference type="PROSITE" id="PS01124"/>
    </source>
</evidence>
<gene>
    <name evidence="6" type="ORF">L0U89_17670</name>
</gene>
<reference evidence="6 7" key="1">
    <citation type="submission" date="2022-01" db="EMBL/GenBank/DDBJ databases">
        <title>Mariniradius saccharolyticus sp. nov., isolated from sediment of a river.</title>
        <authorList>
            <person name="Liu H."/>
        </authorList>
    </citation>
    <scope>NUCLEOTIDE SEQUENCE [LARGE SCALE GENOMIC DNA]</scope>
    <source>
        <strain evidence="6 7">RY-2</strain>
    </source>
</reference>
<keyword evidence="4" id="KW-0472">Membrane</keyword>
<feature type="transmembrane region" description="Helical" evidence="4">
    <location>
        <begin position="67"/>
        <end position="86"/>
    </location>
</feature>
<keyword evidence="4" id="KW-1133">Transmembrane helix</keyword>
<dbReference type="PANTHER" id="PTHR43280">
    <property type="entry name" value="ARAC-FAMILY TRANSCRIPTIONAL REGULATOR"/>
    <property type="match status" value="1"/>
</dbReference>
<protein>
    <submittedName>
        <fullName evidence="6">AraC family transcriptional regulator</fullName>
    </submittedName>
</protein>
<dbReference type="InterPro" id="IPR018060">
    <property type="entry name" value="HTH_AraC"/>
</dbReference>
<dbReference type="PANTHER" id="PTHR43280:SF29">
    <property type="entry name" value="ARAC-FAMILY TRANSCRIPTIONAL REGULATOR"/>
    <property type="match status" value="1"/>
</dbReference>
<feature type="transmembrane region" description="Helical" evidence="4">
    <location>
        <begin position="40"/>
        <end position="61"/>
    </location>
</feature>
<dbReference type="Proteomes" id="UP001201449">
    <property type="component" value="Unassembled WGS sequence"/>
</dbReference>
<keyword evidence="2" id="KW-0238">DNA-binding</keyword>
<dbReference type="Gene3D" id="1.10.10.60">
    <property type="entry name" value="Homeodomain-like"/>
    <property type="match status" value="1"/>
</dbReference>
<feature type="transmembrane region" description="Helical" evidence="4">
    <location>
        <begin position="226"/>
        <end position="246"/>
    </location>
</feature>
<evidence type="ECO:0000256" key="2">
    <source>
        <dbReference type="ARBA" id="ARBA00023125"/>
    </source>
</evidence>